<gene>
    <name evidence="2" type="ORF">EV186_106137</name>
</gene>
<dbReference type="Proteomes" id="UP000295444">
    <property type="component" value="Unassembled WGS sequence"/>
</dbReference>
<comment type="caution">
    <text evidence="2">The sequence shown here is derived from an EMBL/GenBank/DDBJ whole genome shotgun (WGS) entry which is preliminary data.</text>
</comment>
<name>A0A4R6S364_LABRH</name>
<sequence>MSSTRQQTGEHPMSQFAQSRVRAERERNDQRDKATRTVARHCHNPQEYAGLLSMLGLDEGEAVGGRLERP</sequence>
<dbReference type="RefSeq" id="WP_133852754.1">
    <property type="nucleotide sequence ID" value="NZ_SNXZ01000006.1"/>
</dbReference>
<protein>
    <submittedName>
        <fullName evidence="2">Uncharacterized protein</fullName>
    </submittedName>
</protein>
<accession>A0A4R6S364</accession>
<evidence type="ECO:0000256" key="1">
    <source>
        <dbReference type="SAM" id="MobiDB-lite"/>
    </source>
</evidence>
<evidence type="ECO:0000313" key="2">
    <source>
        <dbReference type="EMBL" id="TDP93743.1"/>
    </source>
</evidence>
<feature type="region of interest" description="Disordered" evidence="1">
    <location>
        <begin position="1"/>
        <end position="42"/>
    </location>
</feature>
<reference evidence="2 3" key="1">
    <citation type="submission" date="2019-03" db="EMBL/GenBank/DDBJ databases">
        <title>Genomic Encyclopedia of Type Strains, Phase IV (KMG-IV): sequencing the most valuable type-strain genomes for metagenomic binning, comparative biology and taxonomic classification.</title>
        <authorList>
            <person name="Goeker M."/>
        </authorList>
    </citation>
    <scope>NUCLEOTIDE SEQUENCE [LARGE SCALE GENOMIC DNA]</scope>
    <source>
        <strain evidence="2 3">DSM 45361</strain>
    </source>
</reference>
<evidence type="ECO:0000313" key="3">
    <source>
        <dbReference type="Proteomes" id="UP000295444"/>
    </source>
</evidence>
<keyword evidence="3" id="KW-1185">Reference proteome</keyword>
<feature type="compositionally biased region" description="Basic and acidic residues" evidence="1">
    <location>
        <begin position="21"/>
        <end position="35"/>
    </location>
</feature>
<dbReference type="AlphaFoldDB" id="A0A4R6S364"/>
<proteinExistence type="predicted"/>
<dbReference type="OrthoDB" id="4560958at2"/>
<dbReference type="EMBL" id="SNXZ01000006">
    <property type="protein sequence ID" value="TDP93743.1"/>
    <property type="molecule type" value="Genomic_DNA"/>
</dbReference>
<organism evidence="2 3">
    <name type="scientific">Labedaea rhizosphaerae</name>
    <dbReference type="NCBI Taxonomy" id="598644"/>
    <lineage>
        <taxon>Bacteria</taxon>
        <taxon>Bacillati</taxon>
        <taxon>Actinomycetota</taxon>
        <taxon>Actinomycetes</taxon>
        <taxon>Pseudonocardiales</taxon>
        <taxon>Pseudonocardiaceae</taxon>
        <taxon>Labedaea</taxon>
    </lineage>
</organism>